<dbReference type="RefSeq" id="WP_210666320.1">
    <property type="nucleotide sequence ID" value="NZ_JAGFBV010000013.1"/>
</dbReference>
<accession>A0A941AXN6</accession>
<name>A0A941AXN6_9FLAO</name>
<feature type="chain" id="PRO_5037059957" evidence="1">
    <location>
        <begin position="22"/>
        <end position="173"/>
    </location>
</feature>
<feature type="signal peptide" evidence="1">
    <location>
        <begin position="1"/>
        <end position="21"/>
    </location>
</feature>
<dbReference type="Proteomes" id="UP000675047">
    <property type="component" value="Unassembled WGS sequence"/>
</dbReference>
<comment type="caution">
    <text evidence="2">The sequence shown here is derived from an EMBL/GenBank/DDBJ whole genome shotgun (WGS) entry which is preliminary data.</text>
</comment>
<keyword evidence="1" id="KW-0732">Signal</keyword>
<dbReference type="InterPro" id="IPR025347">
    <property type="entry name" value="DUF4251"/>
</dbReference>
<organism evidence="2 3">
    <name type="scientific">Flavobacterium geliluteum</name>
    <dbReference type="NCBI Taxonomy" id="2816120"/>
    <lineage>
        <taxon>Bacteria</taxon>
        <taxon>Pseudomonadati</taxon>
        <taxon>Bacteroidota</taxon>
        <taxon>Flavobacteriia</taxon>
        <taxon>Flavobacteriales</taxon>
        <taxon>Flavobacteriaceae</taxon>
        <taxon>Flavobacterium</taxon>
    </lineage>
</organism>
<evidence type="ECO:0000313" key="2">
    <source>
        <dbReference type="EMBL" id="MBP4138326.1"/>
    </source>
</evidence>
<gene>
    <name evidence="2" type="ORF">J3495_09510</name>
</gene>
<protein>
    <submittedName>
        <fullName evidence="2">DUF4251 domain-containing protein</fullName>
    </submittedName>
</protein>
<sequence>MKSKISILLLLVCFLNTQVHAQKMTKKELKAQEKLKKEKEIEALIENKNFVFDAERVLPQGFRTIIIDFNTYFLKFTEDKIECDLPFFGRAFNVGYGSNDGGIKFEGKPENLKIEKKKKHYELKATVKGKEDVYTIFLMIYFEGGTTVSINSNKRAPISYDGNIRASKANELK</sequence>
<dbReference type="EMBL" id="JAGFBV010000013">
    <property type="protein sequence ID" value="MBP4138326.1"/>
    <property type="molecule type" value="Genomic_DNA"/>
</dbReference>
<proteinExistence type="predicted"/>
<evidence type="ECO:0000256" key="1">
    <source>
        <dbReference type="SAM" id="SignalP"/>
    </source>
</evidence>
<keyword evidence="3" id="KW-1185">Reference proteome</keyword>
<dbReference type="AlphaFoldDB" id="A0A941AXN6"/>
<dbReference type="Pfam" id="PF14059">
    <property type="entry name" value="DUF4251"/>
    <property type="match status" value="1"/>
</dbReference>
<evidence type="ECO:0000313" key="3">
    <source>
        <dbReference type="Proteomes" id="UP000675047"/>
    </source>
</evidence>
<reference evidence="2 3" key="1">
    <citation type="submission" date="2021-03" db="EMBL/GenBank/DDBJ databases">
        <title>Flavobacterium Flabelliformis Sp. Nov. And Flavobacterium Geliluteum Sp. Nov., Two Novel Multidrug Resistant Psychrophilic Species Isolated From Antarctica.</title>
        <authorList>
            <person name="Kralova S."/>
            <person name="Busse H.J."/>
            <person name="Bezdicek M."/>
            <person name="Nykrynova M."/>
            <person name="Kroupova E."/>
            <person name="Krsek D."/>
            <person name="Sedlacek I."/>
        </authorList>
    </citation>
    <scope>NUCLEOTIDE SEQUENCE [LARGE SCALE GENOMIC DNA]</scope>
    <source>
        <strain evidence="2 3">P7388</strain>
    </source>
</reference>
<dbReference type="Gene3D" id="2.40.128.410">
    <property type="match status" value="1"/>
</dbReference>